<keyword evidence="1" id="KW-1133">Transmembrane helix</keyword>
<feature type="transmembrane region" description="Helical" evidence="1">
    <location>
        <begin position="46"/>
        <end position="65"/>
    </location>
</feature>
<reference evidence="3" key="1">
    <citation type="submission" date="2016-11" db="EMBL/GenBank/DDBJ databases">
        <authorList>
            <person name="Varghese N."/>
            <person name="Submissions S."/>
        </authorList>
    </citation>
    <scope>NUCLEOTIDE SEQUENCE [LARGE SCALE GENOMIC DNA]</scope>
    <source>
        <strain evidence="3">DSM 17456</strain>
    </source>
</reference>
<organism evidence="2 3">
    <name type="scientific">Halodesulfovibrio marinisediminis DSM 17456</name>
    <dbReference type="NCBI Taxonomy" id="1121457"/>
    <lineage>
        <taxon>Bacteria</taxon>
        <taxon>Pseudomonadati</taxon>
        <taxon>Thermodesulfobacteriota</taxon>
        <taxon>Desulfovibrionia</taxon>
        <taxon>Desulfovibrionales</taxon>
        <taxon>Desulfovibrionaceae</taxon>
        <taxon>Halodesulfovibrio</taxon>
    </lineage>
</organism>
<feature type="transmembrane region" description="Helical" evidence="1">
    <location>
        <begin position="230"/>
        <end position="251"/>
    </location>
</feature>
<keyword evidence="1" id="KW-0472">Membrane</keyword>
<feature type="transmembrane region" description="Helical" evidence="1">
    <location>
        <begin position="71"/>
        <end position="89"/>
    </location>
</feature>
<gene>
    <name evidence="2" type="ORF">SAMN02745161_2411</name>
</gene>
<keyword evidence="3" id="KW-1185">Reference proteome</keyword>
<feature type="transmembrane region" description="Helical" evidence="1">
    <location>
        <begin position="263"/>
        <end position="284"/>
    </location>
</feature>
<evidence type="ECO:0000313" key="2">
    <source>
        <dbReference type="EMBL" id="SIO26978.1"/>
    </source>
</evidence>
<sequence>MEINPIYDNAWLLFIALVSFVLLAGPSLVAMLIAREKGHHYISLGYFLYSFIGTPVVYQSIYYASSGAFRYFLAGLILPLYILAPIWHARRLAMTEKLQRASEAQGIKLKSCYYCYEPFDADSTLCPVCHHRTPSSLIANRYVLLFGLSILTFVFAFFMSVDEYFHNSHTYNMLSAFFNVVDLLPYVAVSKSIELAGLFFVQLLLVMGCFFYTAGLILQTVHRLTKEKPVCSPIFLFFVAVYITIGHPILFWSFTIESGDERVLAVSLAWGFWVLSYLLLWVSLYSLHTEKKQQDELAITPWNQS</sequence>
<proteinExistence type="predicted"/>
<evidence type="ECO:0000313" key="3">
    <source>
        <dbReference type="Proteomes" id="UP000184694"/>
    </source>
</evidence>
<dbReference type="Proteomes" id="UP000184694">
    <property type="component" value="Unassembled WGS sequence"/>
</dbReference>
<protein>
    <submittedName>
        <fullName evidence="2">Uncharacterized protein</fullName>
    </submittedName>
</protein>
<dbReference type="EMBL" id="FSRG01000006">
    <property type="protein sequence ID" value="SIO26978.1"/>
    <property type="molecule type" value="Genomic_DNA"/>
</dbReference>
<name>A0A1N6I4L9_9BACT</name>
<accession>A0A1N6I4L9</accession>
<keyword evidence="1" id="KW-0812">Transmembrane</keyword>
<feature type="transmembrane region" description="Helical" evidence="1">
    <location>
        <begin position="142"/>
        <end position="161"/>
    </location>
</feature>
<feature type="transmembrane region" description="Helical" evidence="1">
    <location>
        <begin position="195"/>
        <end position="218"/>
    </location>
</feature>
<evidence type="ECO:0000256" key="1">
    <source>
        <dbReference type="SAM" id="Phobius"/>
    </source>
</evidence>
<dbReference type="AlphaFoldDB" id="A0A1N6I4L9"/>
<feature type="transmembrane region" description="Helical" evidence="1">
    <location>
        <begin position="12"/>
        <end position="34"/>
    </location>
</feature>